<name>A0A8S1GYD7_9PELO</name>
<dbReference type="Proteomes" id="UP000835052">
    <property type="component" value="Unassembled WGS sequence"/>
</dbReference>
<keyword evidence="3" id="KW-1185">Reference proteome</keyword>
<dbReference type="Pfam" id="PF10545">
    <property type="entry name" value="MADF_DNA_bdg"/>
    <property type="match status" value="2"/>
</dbReference>
<proteinExistence type="predicted"/>
<dbReference type="SMART" id="SM00595">
    <property type="entry name" value="MADF"/>
    <property type="match status" value="2"/>
</dbReference>
<dbReference type="EMBL" id="CAJGYM010000009">
    <property type="protein sequence ID" value="CAD6188986.1"/>
    <property type="molecule type" value="Genomic_DNA"/>
</dbReference>
<dbReference type="AlphaFoldDB" id="A0A8S1GYD7"/>
<sequence length="227" mass="27405">MLTFVQQEHLIELIKKQRCLWDSTDDGDVDFAWTAVSRQFNKKYRTRKLGDDLADEWTAIKKKFLKWKMFPETHPRPRFWRELKFLDKTSTIEKRDASPVEEMDDLEMLNFSQQRYLIFLVKENKCLWNQGERGDTEIVWTLVSRHFNKKFKTTKLGDDLQDEWGRLKKKFLSWLSKSYTYPRPRFYRELQFLDKRQKAEKISTDFDMDDLADDMTSVCLSNSDPVD</sequence>
<comment type="caution">
    <text evidence="2">The sequence shown here is derived from an EMBL/GenBank/DDBJ whole genome shotgun (WGS) entry which is preliminary data.</text>
</comment>
<feature type="domain" description="MADF" evidence="1">
    <location>
        <begin position="117"/>
        <end position="193"/>
    </location>
</feature>
<protein>
    <recommendedName>
        <fullName evidence="1">MADF domain-containing protein</fullName>
    </recommendedName>
</protein>
<evidence type="ECO:0000313" key="3">
    <source>
        <dbReference type="Proteomes" id="UP000835052"/>
    </source>
</evidence>
<evidence type="ECO:0000259" key="1">
    <source>
        <dbReference type="Pfam" id="PF10545"/>
    </source>
</evidence>
<gene>
    <name evidence="2" type="ORF">CAUJ_LOCUS4905</name>
</gene>
<reference evidence="2" key="1">
    <citation type="submission" date="2020-10" db="EMBL/GenBank/DDBJ databases">
        <authorList>
            <person name="Kikuchi T."/>
        </authorList>
    </citation>
    <scope>NUCLEOTIDE SEQUENCE</scope>
    <source>
        <strain evidence="2">NKZ352</strain>
    </source>
</reference>
<accession>A0A8S1GYD7</accession>
<evidence type="ECO:0000313" key="2">
    <source>
        <dbReference type="EMBL" id="CAD6188986.1"/>
    </source>
</evidence>
<feature type="domain" description="MADF" evidence="1">
    <location>
        <begin position="10"/>
        <end position="86"/>
    </location>
</feature>
<organism evidence="2 3">
    <name type="scientific">Caenorhabditis auriculariae</name>
    <dbReference type="NCBI Taxonomy" id="2777116"/>
    <lineage>
        <taxon>Eukaryota</taxon>
        <taxon>Metazoa</taxon>
        <taxon>Ecdysozoa</taxon>
        <taxon>Nematoda</taxon>
        <taxon>Chromadorea</taxon>
        <taxon>Rhabditida</taxon>
        <taxon>Rhabditina</taxon>
        <taxon>Rhabditomorpha</taxon>
        <taxon>Rhabditoidea</taxon>
        <taxon>Rhabditidae</taxon>
        <taxon>Peloderinae</taxon>
        <taxon>Caenorhabditis</taxon>
    </lineage>
</organism>
<dbReference type="InterPro" id="IPR006578">
    <property type="entry name" value="MADF-dom"/>
</dbReference>